<accession>A0A318RF34</accession>
<organism evidence="7 8">
    <name type="scientific">Williamsia limnetica</name>
    <dbReference type="NCBI Taxonomy" id="882452"/>
    <lineage>
        <taxon>Bacteria</taxon>
        <taxon>Bacillati</taxon>
        <taxon>Actinomycetota</taxon>
        <taxon>Actinomycetes</taxon>
        <taxon>Mycobacteriales</taxon>
        <taxon>Nocardiaceae</taxon>
        <taxon>Williamsia</taxon>
    </lineage>
</organism>
<evidence type="ECO:0000256" key="3">
    <source>
        <dbReference type="ARBA" id="ARBA00022630"/>
    </source>
</evidence>
<dbReference type="GO" id="GO:0003995">
    <property type="term" value="F:acyl-CoA dehydrogenase activity"/>
    <property type="evidence" value="ECO:0007669"/>
    <property type="project" value="TreeGrafter"/>
</dbReference>
<dbReference type="Gene3D" id="1.20.140.10">
    <property type="entry name" value="Butyryl-CoA Dehydrogenase, subunit A, domain 3"/>
    <property type="match status" value="1"/>
</dbReference>
<dbReference type="AlphaFoldDB" id="A0A318RF34"/>
<feature type="domain" description="Acyl-CoA dehydrogenase/oxidase C-terminal" evidence="6">
    <location>
        <begin position="219"/>
        <end position="354"/>
    </location>
</feature>
<dbReference type="OrthoDB" id="8677713at2"/>
<evidence type="ECO:0000256" key="4">
    <source>
        <dbReference type="ARBA" id="ARBA00022827"/>
    </source>
</evidence>
<evidence type="ECO:0000256" key="1">
    <source>
        <dbReference type="ARBA" id="ARBA00001974"/>
    </source>
</evidence>
<dbReference type="SUPFAM" id="SSF56645">
    <property type="entry name" value="Acyl-CoA dehydrogenase NM domain-like"/>
    <property type="match status" value="1"/>
</dbReference>
<dbReference type="CDD" id="cd00567">
    <property type="entry name" value="ACAD"/>
    <property type="match status" value="1"/>
</dbReference>
<keyword evidence="3" id="KW-0285">Flavoprotein</keyword>
<evidence type="ECO:0000256" key="2">
    <source>
        <dbReference type="ARBA" id="ARBA00009347"/>
    </source>
</evidence>
<dbReference type="InterPro" id="IPR036250">
    <property type="entry name" value="AcylCo_DH-like_C"/>
</dbReference>
<dbReference type="RefSeq" id="WP_110472333.1">
    <property type="nucleotide sequence ID" value="NZ_QJSP01000020.1"/>
</dbReference>
<keyword evidence="4" id="KW-0274">FAD</keyword>
<dbReference type="Gene3D" id="1.10.540.10">
    <property type="entry name" value="Acyl-CoA dehydrogenase/oxidase, N-terminal domain"/>
    <property type="match status" value="1"/>
</dbReference>
<evidence type="ECO:0000256" key="5">
    <source>
        <dbReference type="ARBA" id="ARBA00023002"/>
    </source>
</evidence>
<evidence type="ECO:0000259" key="6">
    <source>
        <dbReference type="Pfam" id="PF00441"/>
    </source>
</evidence>
<dbReference type="Pfam" id="PF00441">
    <property type="entry name" value="Acyl-CoA_dh_1"/>
    <property type="match status" value="1"/>
</dbReference>
<dbReference type="Proteomes" id="UP000247591">
    <property type="component" value="Unassembled WGS sequence"/>
</dbReference>
<keyword evidence="5" id="KW-0560">Oxidoreductase</keyword>
<dbReference type="InterPro" id="IPR046373">
    <property type="entry name" value="Acyl-CoA_Oxase/DH_mid-dom_sf"/>
</dbReference>
<dbReference type="InterPro" id="IPR009075">
    <property type="entry name" value="AcylCo_DH/oxidase_C"/>
</dbReference>
<name>A0A318RF34_WILLI</name>
<dbReference type="GO" id="GO:0050660">
    <property type="term" value="F:flavin adenine dinucleotide binding"/>
    <property type="evidence" value="ECO:0007669"/>
    <property type="project" value="InterPro"/>
</dbReference>
<dbReference type="SUPFAM" id="SSF47203">
    <property type="entry name" value="Acyl-CoA dehydrogenase C-terminal domain-like"/>
    <property type="match status" value="1"/>
</dbReference>
<dbReference type="InterPro" id="IPR037069">
    <property type="entry name" value="AcylCoA_DH/ox_N_sf"/>
</dbReference>
<evidence type="ECO:0000313" key="7">
    <source>
        <dbReference type="EMBL" id="PYE12820.1"/>
    </source>
</evidence>
<sequence>MSTELDDLRAAVRDAAADLGGPDLCRSLDASGPGWDATAWSVIAEQIGVGALGLPESCGGLGGLAELVVVAEELGAALLPVPFLSTVFAGQVLVNTGGADDVLSEIAEGTPAAVAGLNRQGWWSPDDLMFTAADQGGSWSLTGRAPAVLGAAGARWLVIPADTPGGPDVFLVDSATPGAAVVPLETLDLSRGQGSVTLTDVSATRLTTGGTAAAAVLPALDIACIVLAAEQLGGAQTSLDQTVEYVKERRQFGREIGSFQAVKHTLADLLVLVESSRSAVTRAVEADDLVEASAVAQAWCSDAYRTVSAEAVQLHGGIGFTWEHHCHLYFRRARADAQLFGGTALHRERLAAALAW</sequence>
<evidence type="ECO:0000313" key="8">
    <source>
        <dbReference type="Proteomes" id="UP000247591"/>
    </source>
</evidence>
<dbReference type="PANTHER" id="PTHR43884">
    <property type="entry name" value="ACYL-COA DEHYDROGENASE"/>
    <property type="match status" value="1"/>
</dbReference>
<protein>
    <submittedName>
        <fullName evidence="7">Alkylation response protein AidB-like acyl-CoA dehydrogenase</fullName>
    </submittedName>
</protein>
<dbReference type="PANTHER" id="PTHR43884:SF20">
    <property type="entry name" value="ACYL-COA DEHYDROGENASE FADE28"/>
    <property type="match status" value="1"/>
</dbReference>
<gene>
    <name evidence="7" type="ORF">DFR67_12099</name>
</gene>
<dbReference type="Gene3D" id="2.40.110.10">
    <property type="entry name" value="Butyryl-CoA Dehydrogenase, subunit A, domain 2"/>
    <property type="match status" value="1"/>
</dbReference>
<keyword evidence="8" id="KW-1185">Reference proteome</keyword>
<comment type="caution">
    <text evidence="7">The sequence shown here is derived from an EMBL/GenBank/DDBJ whole genome shotgun (WGS) entry which is preliminary data.</text>
</comment>
<dbReference type="InterPro" id="IPR009100">
    <property type="entry name" value="AcylCoA_DH/oxidase_NM_dom_sf"/>
</dbReference>
<reference evidence="7 8" key="1">
    <citation type="submission" date="2018-06" db="EMBL/GenBank/DDBJ databases">
        <title>Genomic Encyclopedia of Type Strains, Phase IV (KMG-IV): sequencing the most valuable type-strain genomes for metagenomic binning, comparative biology and taxonomic classification.</title>
        <authorList>
            <person name="Goeker M."/>
        </authorList>
    </citation>
    <scope>NUCLEOTIDE SEQUENCE [LARGE SCALE GENOMIC DNA]</scope>
    <source>
        <strain evidence="7 8">DSM 45521</strain>
    </source>
</reference>
<comment type="similarity">
    <text evidence="2">Belongs to the acyl-CoA dehydrogenase family.</text>
</comment>
<dbReference type="EMBL" id="QJSP01000020">
    <property type="protein sequence ID" value="PYE12820.1"/>
    <property type="molecule type" value="Genomic_DNA"/>
</dbReference>
<proteinExistence type="inferred from homology"/>
<comment type="cofactor">
    <cofactor evidence="1">
        <name>FAD</name>
        <dbReference type="ChEBI" id="CHEBI:57692"/>
    </cofactor>
</comment>